<dbReference type="AlphaFoldDB" id="A0A9N9E6N9"/>
<dbReference type="InterPro" id="IPR001810">
    <property type="entry name" value="F-box_dom"/>
</dbReference>
<dbReference type="EMBL" id="CAJVQA010007698">
    <property type="protein sequence ID" value="CAG8660475.1"/>
    <property type="molecule type" value="Genomic_DNA"/>
</dbReference>
<protein>
    <submittedName>
        <fullName evidence="2">15671_t:CDS:1</fullName>
    </submittedName>
</protein>
<evidence type="ECO:0000313" key="3">
    <source>
        <dbReference type="Proteomes" id="UP000789759"/>
    </source>
</evidence>
<accession>A0A9N9E6N9</accession>
<dbReference type="SUPFAM" id="SSF52047">
    <property type="entry name" value="RNI-like"/>
    <property type="match status" value="1"/>
</dbReference>
<dbReference type="OrthoDB" id="2329418at2759"/>
<feature type="domain" description="F-box" evidence="1">
    <location>
        <begin position="5"/>
        <end position="47"/>
    </location>
</feature>
<dbReference type="Proteomes" id="UP000789759">
    <property type="component" value="Unassembled WGS sequence"/>
</dbReference>
<comment type="caution">
    <text evidence="2">The sequence shown here is derived from an EMBL/GenBank/DDBJ whole genome shotgun (WGS) entry which is preliminary data.</text>
</comment>
<dbReference type="SUPFAM" id="SSF81383">
    <property type="entry name" value="F-box domain"/>
    <property type="match status" value="1"/>
</dbReference>
<sequence length="643" mass="73958">MSNLIPPECLQLIFNNLKDDRISLHSCLLVNRNWCRITICILWKQPFHLLYACNRTPSVNRGPSVKRHSQVTNLLDSYISCLIHLNKDILVEKSIVAHSITPPMFNYVQFLKSLDLYELYMAIYDYKDSKLNGKKSRFPLTSKFNSIPRKRPPIKLDTTTTHLVTSEDCILVLNFFFRENLFDLTEPNHNDEYCWMGMFMYKFFLEHSSSIDKLSIGARSGSSILSLSNQNFHLNRKYINVDDCLIIPPCLNSSNCLPKLTKLVCTTRYRKANFLSSIAKICHYIKTLIVRVDCDMTYSLSFPLIPISRNSRIIEHESVSELIKSQRGLVHLEIISCSIGLGNIMSALKSQVATLRSLHFTNIDLSYVLNHLTSLTNLITLQFYNCYSTRIDFSLDQVINLSKLETLHFDEDNDDSSFPLKSIPVKIVETIIDSCSFNLSWLHLGKLSYPLDLDGVINQNSIRFMAPRFYNLTYFKINIECKEQIPQVIDLVKNCSYLETIILCQKGYFEKSLSVFETNYMLETLRKNGLPTTLKCFALHGKWWMFTCVSLEIFLGLNINSFEQNFYHGKNPVFELDLTGASQCFTNQHLNAILKANTYRLIVKKVLLSSCILPEMLSPEMITKAGDLIKIVKPESDKIGCIH</sequence>
<reference evidence="2" key="1">
    <citation type="submission" date="2021-06" db="EMBL/GenBank/DDBJ databases">
        <authorList>
            <person name="Kallberg Y."/>
            <person name="Tangrot J."/>
            <person name="Rosling A."/>
        </authorList>
    </citation>
    <scope>NUCLEOTIDE SEQUENCE</scope>
    <source>
        <strain evidence="2">FL966</strain>
    </source>
</reference>
<gene>
    <name evidence="2" type="ORF">CPELLU_LOCUS9776</name>
</gene>
<dbReference type="Pfam" id="PF12937">
    <property type="entry name" value="F-box-like"/>
    <property type="match status" value="1"/>
</dbReference>
<keyword evidence="3" id="KW-1185">Reference proteome</keyword>
<evidence type="ECO:0000259" key="1">
    <source>
        <dbReference type="Pfam" id="PF12937"/>
    </source>
</evidence>
<proteinExistence type="predicted"/>
<evidence type="ECO:0000313" key="2">
    <source>
        <dbReference type="EMBL" id="CAG8660475.1"/>
    </source>
</evidence>
<dbReference type="InterPro" id="IPR036047">
    <property type="entry name" value="F-box-like_dom_sf"/>
</dbReference>
<organism evidence="2 3">
    <name type="scientific">Cetraspora pellucida</name>
    <dbReference type="NCBI Taxonomy" id="1433469"/>
    <lineage>
        <taxon>Eukaryota</taxon>
        <taxon>Fungi</taxon>
        <taxon>Fungi incertae sedis</taxon>
        <taxon>Mucoromycota</taxon>
        <taxon>Glomeromycotina</taxon>
        <taxon>Glomeromycetes</taxon>
        <taxon>Diversisporales</taxon>
        <taxon>Gigasporaceae</taxon>
        <taxon>Cetraspora</taxon>
    </lineage>
</organism>
<name>A0A9N9E6N9_9GLOM</name>